<dbReference type="EMBL" id="WKKG01000007">
    <property type="protein sequence ID" value="MRX68977.1"/>
    <property type="molecule type" value="Genomic_DNA"/>
</dbReference>
<evidence type="ECO:0000256" key="1">
    <source>
        <dbReference type="SAM" id="SignalP"/>
    </source>
</evidence>
<name>A0A521EE63_9FLAO</name>
<dbReference type="Pfam" id="PF14903">
    <property type="entry name" value="WG_beta_rep"/>
    <property type="match status" value="2"/>
</dbReference>
<dbReference type="Proteomes" id="UP000468990">
    <property type="component" value="Unassembled WGS sequence"/>
</dbReference>
<feature type="chain" id="PRO_5043205899" evidence="1">
    <location>
        <begin position="19"/>
        <end position="539"/>
    </location>
</feature>
<feature type="signal peptide" evidence="1">
    <location>
        <begin position="1"/>
        <end position="18"/>
    </location>
</feature>
<reference evidence="2 5" key="2">
    <citation type="submission" date="2019-11" db="EMBL/GenBank/DDBJ databases">
        <title>Flavobacterium resistens genome.</title>
        <authorList>
            <person name="Wilson V.M."/>
            <person name="Newman J.D."/>
        </authorList>
    </citation>
    <scope>NUCLEOTIDE SEQUENCE [LARGE SCALE GENOMIC DNA]</scope>
    <source>
        <strain evidence="2 5">DSM 19382</strain>
    </source>
</reference>
<sequence>MKRKLQFIFLLLINVSFAQEIAIPYRDGKKWGICNAEAKLLIEPKFDNVQFYTFWGDYRVLISEVKGRKGLIINGKEILPPVYESISRKNDLYIAVKLENGQKKTEVILSDGKSILAHPITEIIVNENFDNKFQFFHVLNLDFTESLFIYDPASKTISQWLYEDVYSLDLLRIKDIKQVNFKVKRKQNDGVSLETWDFSELPKKSSRSKTYYKNEADLMALFMKKSPQESGSGSGSYSGDYVVRGDTGDVLTVDEPVGSGENKSTVVKEPVYMQNEFKIENDKLVLLAQNDKNNGPKKTVSVPLKVPVGDMELKYYTTLNRKNDTVNYFKNIVFYKKNNKKGVLFSSKTKNLVEFDTIAKQGTWFYDEQKNNKLVFTVGNKDAKTNKFKYSFYSSDQKLLFPVHFDELKLSILKHDDGIKTFVVKTGNKYGIVLNSGHEIIKPEYDEIKEFQSSNSTAALVQVKKADKYRFIIQKYSEELNQKTVFFDYPLKDIMLNYPKKEWESSEGITQTINLLELVDENKNLVGYASDNGILYFKN</sequence>
<proteinExistence type="predicted"/>
<evidence type="ECO:0000313" key="4">
    <source>
        <dbReference type="Proteomes" id="UP000317289"/>
    </source>
</evidence>
<dbReference type="Proteomes" id="UP000317289">
    <property type="component" value="Unassembled WGS sequence"/>
</dbReference>
<dbReference type="InterPro" id="IPR032774">
    <property type="entry name" value="WG_beta_rep"/>
</dbReference>
<reference evidence="3 4" key="1">
    <citation type="submission" date="2017-05" db="EMBL/GenBank/DDBJ databases">
        <authorList>
            <person name="Varghese N."/>
            <person name="Submissions S."/>
        </authorList>
    </citation>
    <scope>NUCLEOTIDE SEQUENCE [LARGE SCALE GENOMIC DNA]</scope>
    <source>
        <strain evidence="3 4">DSM 19382</strain>
    </source>
</reference>
<keyword evidence="1" id="KW-0732">Signal</keyword>
<accession>A0A521EE63</accession>
<evidence type="ECO:0000313" key="2">
    <source>
        <dbReference type="EMBL" id="MRX68977.1"/>
    </source>
</evidence>
<keyword evidence="5" id="KW-1185">Reference proteome</keyword>
<dbReference type="EMBL" id="FXTA01000004">
    <property type="protein sequence ID" value="SMO81470.1"/>
    <property type="molecule type" value="Genomic_DNA"/>
</dbReference>
<gene>
    <name evidence="2" type="ORF">GJU42_13485</name>
    <name evidence="3" type="ORF">SAMN06265349_104345</name>
</gene>
<evidence type="ECO:0000313" key="5">
    <source>
        <dbReference type="Proteomes" id="UP000468990"/>
    </source>
</evidence>
<protein>
    <submittedName>
        <fullName evidence="3">WG containing repeat-containing protein</fullName>
    </submittedName>
</protein>
<dbReference type="AlphaFoldDB" id="A0A521EE63"/>
<evidence type="ECO:0000313" key="3">
    <source>
        <dbReference type="EMBL" id="SMO81470.1"/>
    </source>
</evidence>
<dbReference type="OrthoDB" id="2485468at2"/>
<organism evidence="3 4">
    <name type="scientific">Flavobacterium resistens</name>
    <dbReference type="NCBI Taxonomy" id="443612"/>
    <lineage>
        <taxon>Bacteria</taxon>
        <taxon>Pseudomonadati</taxon>
        <taxon>Bacteroidota</taxon>
        <taxon>Flavobacteriia</taxon>
        <taxon>Flavobacteriales</taxon>
        <taxon>Flavobacteriaceae</taxon>
        <taxon>Flavobacterium</taxon>
    </lineage>
</organism>
<dbReference type="RefSeq" id="WP_142451645.1">
    <property type="nucleotide sequence ID" value="NZ_FXTA01000004.1"/>
</dbReference>